<reference evidence="1" key="1">
    <citation type="journal article" date="2012" name="Nature">
        <title>The tomato genome sequence provides insights into fleshy fruit evolution.</title>
        <authorList>
            <consortium name="Tomato Genome Consortium"/>
        </authorList>
    </citation>
    <scope>NUCLEOTIDE SEQUENCE [LARGE SCALE GENOMIC DNA]</scope>
    <source>
        <strain evidence="1">cv. Heinz 1706</strain>
    </source>
</reference>
<proteinExistence type="predicted"/>
<reference evidence="1" key="2">
    <citation type="submission" date="2019-01" db="UniProtKB">
        <authorList>
            <consortium name="EnsemblPlants"/>
        </authorList>
    </citation>
    <scope>IDENTIFICATION</scope>
    <source>
        <strain evidence="1">cv. Heinz 1706</strain>
    </source>
</reference>
<dbReference type="InParanoid" id="A0A3Q7IDX3"/>
<sequence>MGNSLKVEQVCYLIAGQDKDDFATSLAQKYGLHKAVGCFVDASLYRMIVGSLRYLTLTKHNINYPILYTLDSKSFHKNLLGCMDYLDVDWGGCTTTKRSTISYIINIGANCIS</sequence>
<dbReference type="EnsemblPlants" id="Solyc10g018205.1.1">
    <property type="protein sequence ID" value="Solyc10g018205.1.1"/>
    <property type="gene ID" value="Solyc10g018205.1"/>
</dbReference>
<evidence type="ECO:0000313" key="2">
    <source>
        <dbReference type="Proteomes" id="UP000004994"/>
    </source>
</evidence>
<protein>
    <submittedName>
        <fullName evidence="1">Uncharacterized protein</fullName>
    </submittedName>
</protein>
<accession>A0A3Q7IDX3</accession>
<dbReference type="Proteomes" id="UP000004994">
    <property type="component" value="Chromosome 10"/>
</dbReference>
<name>A0A3Q7IDX3_SOLLC</name>
<keyword evidence="2" id="KW-1185">Reference proteome</keyword>
<dbReference type="Gramene" id="Solyc10g018205.1.1">
    <property type="protein sequence ID" value="Solyc10g018205.1.1"/>
    <property type="gene ID" value="Solyc10g018205.1"/>
</dbReference>
<dbReference type="AlphaFoldDB" id="A0A3Q7IDX3"/>
<evidence type="ECO:0000313" key="1">
    <source>
        <dbReference type="EnsemblPlants" id="Solyc10g018205.1.1"/>
    </source>
</evidence>
<organism evidence="1">
    <name type="scientific">Solanum lycopersicum</name>
    <name type="common">Tomato</name>
    <name type="synonym">Lycopersicon esculentum</name>
    <dbReference type="NCBI Taxonomy" id="4081"/>
    <lineage>
        <taxon>Eukaryota</taxon>
        <taxon>Viridiplantae</taxon>
        <taxon>Streptophyta</taxon>
        <taxon>Embryophyta</taxon>
        <taxon>Tracheophyta</taxon>
        <taxon>Spermatophyta</taxon>
        <taxon>Magnoliopsida</taxon>
        <taxon>eudicotyledons</taxon>
        <taxon>Gunneridae</taxon>
        <taxon>Pentapetalae</taxon>
        <taxon>asterids</taxon>
        <taxon>lamiids</taxon>
        <taxon>Solanales</taxon>
        <taxon>Solanaceae</taxon>
        <taxon>Solanoideae</taxon>
        <taxon>Solaneae</taxon>
        <taxon>Solanum</taxon>
        <taxon>Solanum subgen. Lycopersicon</taxon>
    </lineage>
</organism>